<evidence type="ECO:0000256" key="1">
    <source>
        <dbReference type="SAM" id="Phobius"/>
    </source>
</evidence>
<keyword evidence="1" id="KW-1133">Transmembrane helix</keyword>
<sequence>MRPLLTALIALATVAYPLLVYTGMSTLEPRWMALLLAALALARAAAARSRTWLAAAAGATVLAAFAWAGNAWLPLKLYPALVNTLLLVVFGASLRWGPPVVERLARLHEPELPPAGVAYTRRVTQAWCGFFVVNGGIALATALWASDAVWAFYNGLLAYLLIGLFFGAEWLLRRRLRARLAAGSVHV</sequence>
<keyword evidence="1" id="KW-0812">Transmembrane</keyword>
<comment type="caution">
    <text evidence="2">The sequence shown here is derived from an EMBL/GenBank/DDBJ whole genome shotgun (WGS) entry which is preliminary data.</text>
</comment>
<evidence type="ECO:0008006" key="4">
    <source>
        <dbReference type="Google" id="ProtNLM"/>
    </source>
</evidence>
<feature type="transmembrane region" description="Helical" evidence="1">
    <location>
        <begin position="126"/>
        <end position="145"/>
    </location>
</feature>
<feature type="transmembrane region" description="Helical" evidence="1">
    <location>
        <begin position="53"/>
        <end position="72"/>
    </location>
</feature>
<name>A0ABS1DPU0_RUBGE</name>
<feature type="transmembrane region" description="Helical" evidence="1">
    <location>
        <begin position="78"/>
        <end position="97"/>
    </location>
</feature>
<accession>A0ABS1DPU0</accession>
<evidence type="ECO:0000313" key="2">
    <source>
        <dbReference type="EMBL" id="MBK1711181.1"/>
    </source>
</evidence>
<dbReference type="Proteomes" id="UP001041814">
    <property type="component" value="Unassembled WGS sequence"/>
</dbReference>
<proteinExistence type="predicted"/>
<dbReference type="EMBL" id="NRRU01000001">
    <property type="protein sequence ID" value="MBK1711181.1"/>
    <property type="molecule type" value="Genomic_DNA"/>
</dbReference>
<organism evidence="2 3">
    <name type="scientific">Rubrivivax gelatinosus</name>
    <name type="common">Rhodocyclus gelatinosus</name>
    <name type="synonym">Rhodopseudomonas gelatinosa</name>
    <dbReference type="NCBI Taxonomy" id="28068"/>
    <lineage>
        <taxon>Bacteria</taxon>
        <taxon>Pseudomonadati</taxon>
        <taxon>Pseudomonadota</taxon>
        <taxon>Betaproteobacteria</taxon>
        <taxon>Burkholderiales</taxon>
        <taxon>Sphaerotilaceae</taxon>
        <taxon>Rubrivivax</taxon>
    </lineage>
</organism>
<feature type="transmembrane region" description="Helical" evidence="1">
    <location>
        <begin position="151"/>
        <end position="172"/>
    </location>
</feature>
<reference evidence="2" key="2">
    <citation type="journal article" date="2020" name="Microorganisms">
        <title>Osmotic Adaptation and Compatible Solute Biosynthesis of Phototrophic Bacteria as Revealed from Genome Analyses.</title>
        <authorList>
            <person name="Imhoff J.F."/>
            <person name="Rahn T."/>
            <person name="Kunzel S."/>
            <person name="Keller A."/>
            <person name="Neulinger S.C."/>
        </authorList>
    </citation>
    <scope>NUCLEOTIDE SEQUENCE</scope>
    <source>
        <strain evidence="2">IM 151</strain>
    </source>
</reference>
<keyword evidence="1" id="KW-0472">Membrane</keyword>
<reference evidence="2" key="1">
    <citation type="submission" date="2017-08" db="EMBL/GenBank/DDBJ databases">
        <authorList>
            <person name="Imhoff J.F."/>
            <person name="Rahn T."/>
            <person name="Kuenzel S."/>
            <person name="Neulinger S.C."/>
        </authorList>
    </citation>
    <scope>NUCLEOTIDE SEQUENCE</scope>
    <source>
        <strain evidence="2">IM 151</strain>
    </source>
</reference>
<keyword evidence="3" id="KW-1185">Reference proteome</keyword>
<evidence type="ECO:0000313" key="3">
    <source>
        <dbReference type="Proteomes" id="UP001041814"/>
    </source>
</evidence>
<gene>
    <name evidence="2" type="ORF">CKO43_00100</name>
</gene>
<protein>
    <recommendedName>
        <fullName evidence="4">DNA gyrase subunit B</fullName>
    </recommendedName>
</protein>